<sequence>MVFVKASLNANSQLLIRPLVSVIMPVKDAADTVKTAIDSIINQTFRHFEFIIVNDGSTDRTAHILNTYEDQRITIIHQDHSGIARSLNKAIKQSRSPFIARMDADDIASPDRLALQYQFLQDHPEIGVVSSLVKFAGNIEKQKGYFLYCEWINSLRSSREIYINRFVDSPIAHPTVMLRKEVMDKYGYYDESELPEDYELWLRLMHEGVKFSKIDRELLTWTDRTNRLSRTHSNYGKNAFYKIKSKYLICWIKKKFPDKLPKIWIWGWGKSVFQKSADLNDQLPISGYIDVSTPPVPSQKRTVIHYSDIPPQGNVLILSYVGDRLGKSGICQYLMARGYKAGIDFYMMA</sequence>
<evidence type="ECO:0000256" key="3">
    <source>
        <dbReference type="ARBA" id="ARBA00022679"/>
    </source>
</evidence>
<evidence type="ECO:0000259" key="4">
    <source>
        <dbReference type="Pfam" id="PF00535"/>
    </source>
</evidence>
<protein>
    <submittedName>
        <fullName evidence="5">Glycosyltransferase family A protein</fullName>
        <ecNumber evidence="5">2.4.-.-</ecNumber>
    </submittedName>
</protein>
<accession>A0ABT8LFY6</accession>
<dbReference type="EMBL" id="JAUJEB010000010">
    <property type="protein sequence ID" value="MDN5216709.1"/>
    <property type="molecule type" value="Genomic_DNA"/>
</dbReference>
<name>A0ABT8LFY6_9BACT</name>
<gene>
    <name evidence="5" type="ORF">QQ020_31860</name>
</gene>
<dbReference type="Proteomes" id="UP001172083">
    <property type="component" value="Unassembled WGS sequence"/>
</dbReference>
<evidence type="ECO:0000256" key="2">
    <source>
        <dbReference type="ARBA" id="ARBA00022676"/>
    </source>
</evidence>
<evidence type="ECO:0000313" key="6">
    <source>
        <dbReference type="Proteomes" id="UP001172083"/>
    </source>
</evidence>
<feature type="domain" description="Glycosyltransferase 2-like" evidence="4">
    <location>
        <begin position="21"/>
        <end position="186"/>
    </location>
</feature>
<organism evidence="5 6">
    <name type="scientific">Agaribacillus aureus</name>
    <dbReference type="NCBI Taxonomy" id="3051825"/>
    <lineage>
        <taxon>Bacteria</taxon>
        <taxon>Pseudomonadati</taxon>
        <taxon>Bacteroidota</taxon>
        <taxon>Cytophagia</taxon>
        <taxon>Cytophagales</taxon>
        <taxon>Splendidivirgaceae</taxon>
        <taxon>Agaribacillus</taxon>
    </lineage>
</organism>
<dbReference type="Pfam" id="PF00535">
    <property type="entry name" value="Glycos_transf_2"/>
    <property type="match status" value="1"/>
</dbReference>
<keyword evidence="2 5" id="KW-0328">Glycosyltransferase</keyword>
<dbReference type="InterPro" id="IPR050834">
    <property type="entry name" value="Glycosyltransf_2"/>
</dbReference>
<comment type="caution">
    <text evidence="5">The sequence shown here is derived from an EMBL/GenBank/DDBJ whole genome shotgun (WGS) entry which is preliminary data.</text>
</comment>
<evidence type="ECO:0000313" key="5">
    <source>
        <dbReference type="EMBL" id="MDN5216709.1"/>
    </source>
</evidence>
<dbReference type="PANTHER" id="PTHR43685">
    <property type="entry name" value="GLYCOSYLTRANSFERASE"/>
    <property type="match status" value="1"/>
</dbReference>
<reference evidence="5" key="1">
    <citation type="submission" date="2023-06" db="EMBL/GenBank/DDBJ databases">
        <title>Genomic of Agaribacillus aureum.</title>
        <authorList>
            <person name="Wang G."/>
        </authorList>
    </citation>
    <scope>NUCLEOTIDE SEQUENCE</scope>
    <source>
        <strain evidence="5">BMA12</strain>
    </source>
</reference>
<comment type="similarity">
    <text evidence="1">Belongs to the glycosyltransferase 2 family.</text>
</comment>
<dbReference type="GO" id="GO:0016757">
    <property type="term" value="F:glycosyltransferase activity"/>
    <property type="evidence" value="ECO:0007669"/>
    <property type="project" value="UniProtKB-KW"/>
</dbReference>
<evidence type="ECO:0000256" key="1">
    <source>
        <dbReference type="ARBA" id="ARBA00006739"/>
    </source>
</evidence>
<proteinExistence type="inferred from homology"/>
<dbReference type="RefSeq" id="WP_346762047.1">
    <property type="nucleotide sequence ID" value="NZ_JAUJEB010000010.1"/>
</dbReference>
<dbReference type="SUPFAM" id="SSF53448">
    <property type="entry name" value="Nucleotide-diphospho-sugar transferases"/>
    <property type="match status" value="1"/>
</dbReference>
<dbReference type="Gene3D" id="3.90.550.10">
    <property type="entry name" value="Spore Coat Polysaccharide Biosynthesis Protein SpsA, Chain A"/>
    <property type="match status" value="1"/>
</dbReference>
<dbReference type="CDD" id="cd00761">
    <property type="entry name" value="Glyco_tranf_GTA_type"/>
    <property type="match status" value="1"/>
</dbReference>
<keyword evidence="6" id="KW-1185">Reference proteome</keyword>
<dbReference type="PANTHER" id="PTHR43685:SF5">
    <property type="entry name" value="GLYCOSYLTRANSFERASE EPSE-RELATED"/>
    <property type="match status" value="1"/>
</dbReference>
<keyword evidence="3 5" id="KW-0808">Transferase</keyword>
<dbReference type="InterPro" id="IPR001173">
    <property type="entry name" value="Glyco_trans_2-like"/>
</dbReference>
<dbReference type="EC" id="2.4.-.-" evidence="5"/>
<dbReference type="InterPro" id="IPR029044">
    <property type="entry name" value="Nucleotide-diphossugar_trans"/>
</dbReference>